<comment type="similarity">
    <text evidence="1">Belongs to the flavin monoamine oxidase family.</text>
</comment>
<sequence length="560" mass="59940">MKRSTLAEAETGRVVKRKGAAGSDAEHGDASVTHDAGAELLSEPPSERGTPTDEVPEYFDGEVKSEEAMRVELGAAVLMGDVRGGNPLARLCSKYGVPMHKLDGHCPLHDAANGGALLPEDADTQAEKLFNRLLEMAHEERTAESEGGAVVSTGVHHSDAVVGTALECEFDGKWYTGRVVAVEHPDTRAAEVLFHYNGWSKKYDEYDEWLPVRSPRLRNVAIQHQALEQVLLALAAGAAAVELEESDDETITESALEALRSMFGSSVPPPTRTVVTRWGADKFARGSYSYVHVGASGQDYATLGEPVGERLYFAGEHTIMEHPATVVGAYLSGVRAGKMLHQRARTKRKGLGARDGAANTPAAHAAGASAEPAADKRRGEHLHAEAQPSKQAKRVGGDGDAVATAPALPAPAPPRKPPTPRISVHAPTTAPPRKPPTPRVPFHTLAPSRALPAEARSPRRGEHVHAEARSARRGEHLHAEARSSRRPPVAKPKAVRESLLPPPLRLSTSRDGVRRRSDHPTGRSARDASRRGPAPVGILERAALLLAARDDLIERNGRAL</sequence>
<dbReference type="InterPro" id="IPR002937">
    <property type="entry name" value="Amino_oxidase"/>
</dbReference>
<evidence type="ECO:0000259" key="5">
    <source>
        <dbReference type="Pfam" id="PF23327"/>
    </source>
</evidence>
<feature type="compositionally biased region" description="Low complexity" evidence="3">
    <location>
        <begin position="357"/>
        <end position="372"/>
    </location>
</feature>
<dbReference type="PANTHER" id="PTHR10742">
    <property type="entry name" value="FLAVIN MONOAMINE OXIDASE"/>
    <property type="match status" value="1"/>
</dbReference>
<feature type="compositionally biased region" description="Pro residues" evidence="3">
    <location>
        <begin position="429"/>
        <end position="439"/>
    </location>
</feature>
<dbReference type="Pfam" id="PF01593">
    <property type="entry name" value="Amino_oxidase"/>
    <property type="match status" value="1"/>
</dbReference>
<dbReference type="InterPro" id="IPR036188">
    <property type="entry name" value="FAD/NAD-bd_sf"/>
</dbReference>
<dbReference type="SUPFAM" id="SSF51905">
    <property type="entry name" value="FAD/NAD(P)-binding domain"/>
    <property type="match status" value="1"/>
</dbReference>
<comment type="caution">
    <text evidence="6">The sequence shown here is derived from an EMBL/GenBank/DDBJ whole genome shotgun (WGS) entry which is preliminary data.</text>
</comment>
<evidence type="ECO:0000256" key="2">
    <source>
        <dbReference type="ARBA" id="ARBA00023002"/>
    </source>
</evidence>
<keyword evidence="7" id="KW-1185">Reference proteome</keyword>
<feature type="compositionally biased region" description="Pro residues" evidence="3">
    <location>
        <begin position="408"/>
        <end position="420"/>
    </location>
</feature>
<dbReference type="InterPro" id="IPR050281">
    <property type="entry name" value="Flavin_monoamine_oxidase"/>
</dbReference>
<accession>A0A0M0JDN9</accession>
<organism evidence="6 7">
    <name type="scientific">Chrysochromulina tobinii</name>
    <dbReference type="NCBI Taxonomy" id="1460289"/>
    <lineage>
        <taxon>Eukaryota</taxon>
        <taxon>Haptista</taxon>
        <taxon>Haptophyta</taxon>
        <taxon>Prymnesiophyceae</taxon>
        <taxon>Prymnesiales</taxon>
        <taxon>Chrysochromulinaceae</taxon>
        <taxon>Chrysochromulina</taxon>
    </lineage>
</organism>
<keyword evidence="2" id="KW-0560">Oxidoreductase</keyword>
<name>A0A0M0JDN9_9EUKA</name>
<dbReference type="Proteomes" id="UP000037460">
    <property type="component" value="Unassembled WGS sequence"/>
</dbReference>
<dbReference type="InterPro" id="IPR056360">
    <property type="entry name" value="Chromo_MORC2_6th"/>
</dbReference>
<gene>
    <name evidence="6" type="ORF">Ctob_007018</name>
</gene>
<dbReference type="Gene3D" id="2.30.30.140">
    <property type="match status" value="1"/>
</dbReference>
<feature type="domain" description="ATPase MORC2 chromo" evidence="5">
    <location>
        <begin position="161"/>
        <end position="219"/>
    </location>
</feature>
<feature type="compositionally biased region" description="Basic and acidic residues" evidence="3">
    <location>
        <begin position="456"/>
        <end position="483"/>
    </location>
</feature>
<evidence type="ECO:0000256" key="3">
    <source>
        <dbReference type="SAM" id="MobiDB-lite"/>
    </source>
</evidence>
<dbReference type="CDD" id="cd20104">
    <property type="entry name" value="MBT_PHF20L1-like"/>
    <property type="match status" value="1"/>
</dbReference>
<evidence type="ECO:0000259" key="4">
    <source>
        <dbReference type="Pfam" id="PF01593"/>
    </source>
</evidence>
<dbReference type="SUPFAM" id="SSF54373">
    <property type="entry name" value="FAD-linked reductases, C-terminal domain"/>
    <property type="match status" value="1"/>
</dbReference>
<feature type="region of interest" description="Disordered" evidence="3">
    <location>
        <begin position="341"/>
        <end position="534"/>
    </location>
</feature>
<evidence type="ECO:0000256" key="1">
    <source>
        <dbReference type="ARBA" id="ARBA00005995"/>
    </source>
</evidence>
<protein>
    <submittedName>
        <fullName evidence="6">Amine oxidase</fullName>
    </submittedName>
</protein>
<feature type="compositionally biased region" description="Basic and acidic residues" evidence="3">
    <location>
        <begin position="373"/>
        <end position="384"/>
    </location>
</feature>
<dbReference type="Gene3D" id="3.90.660.10">
    <property type="match status" value="1"/>
</dbReference>
<dbReference type="GO" id="GO:0016491">
    <property type="term" value="F:oxidoreductase activity"/>
    <property type="evidence" value="ECO:0007669"/>
    <property type="project" value="UniProtKB-KW"/>
</dbReference>
<proteinExistence type="inferred from homology"/>
<feature type="compositionally biased region" description="Basic and acidic residues" evidence="3">
    <location>
        <begin position="511"/>
        <end position="530"/>
    </location>
</feature>
<dbReference type="OrthoDB" id="9982100at2759"/>
<evidence type="ECO:0000313" key="7">
    <source>
        <dbReference type="Proteomes" id="UP000037460"/>
    </source>
</evidence>
<dbReference type="AlphaFoldDB" id="A0A0M0JDN9"/>
<feature type="compositionally biased region" description="Basic residues" evidence="3">
    <location>
        <begin position="341"/>
        <end position="351"/>
    </location>
</feature>
<feature type="domain" description="Amine oxidase" evidence="4">
    <location>
        <begin position="227"/>
        <end position="336"/>
    </location>
</feature>
<dbReference type="PANTHER" id="PTHR10742:SF386">
    <property type="entry name" value="LYSINE-SPECIFIC HISTONE DEMETHYLASE 1A"/>
    <property type="match status" value="1"/>
</dbReference>
<feature type="region of interest" description="Disordered" evidence="3">
    <location>
        <begin position="1"/>
        <end position="57"/>
    </location>
</feature>
<reference evidence="7" key="1">
    <citation type="journal article" date="2015" name="PLoS Genet.">
        <title>Genome Sequence and Transcriptome Analyses of Chrysochromulina tobin: Metabolic Tools for Enhanced Algal Fitness in the Prominent Order Prymnesiales (Haptophyceae).</title>
        <authorList>
            <person name="Hovde B.T."/>
            <person name="Deodato C.R."/>
            <person name="Hunsperger H.M."/>
            <person name="Ryken S.A."/>
            <person name="Yost W."/>
            <person name="Jha R.K."/>
            <person name="Patterson J."/>
            <person name="Monnat R.J. Jr."/>
            <person name="Barlow S.B."/>
            <person name="Starkenburg S.R."/>
            <person name="Cattolico R.A."/>
        </authorList>
    </citation>
    <scope>NUCLEOTIDE SEQUENCE</scope>
    <source>
        <strain evidence="7">CCMP291</strain>
    </source>
</reference>
<dbReference type="EMBL" id="JWZX01003077">
    <property type="protein sequence ID" value="KOO24585.1"/>
    <property type="molecule type" value="Genomic_DNA"/>
</dbReference>
<dbReference type="Gene3D" id="3.50.50.60">
    <property type="entry name" value="FAD/NAD(P)-binding domain"/>
    <property type="match status" value="1"/>
</dbReference>
<evidence type="ECO:0000313" key="6">
    <source>
        <dbReference type="EMBL" id="KOO24585.1"/>
    </source>
</evidence>
<dbReference type="Pfam" id="PF23327">
    <property type="entry name" value="Chromo_MORC2_6th"/>
    <property type="match status" value="1"/>
</dbReference>